<dbReference type="Pfam" id="PF07949">
    <property type="entry name" value="YbbR"/>
    <property type="match status" value="3"/>
</dbReference>
<dbReference type="AlphaFoldDB" id="A0A0S7BM53"/>
<organism evidence="1">
    <name type="scientific">Longilinea arvoryzae</name>
    <dbReference type="NCBI Taxonomy" id="360412"/>
    <lineage>
        <taxon>Bacteria</taxon>
        <taxon>Bacillati</taxon>
        <taxon>Chloroflexota</taxon>
        <taxon>Anaerolineae</taxon>
        <taxon>Anaerolineales</taxon>
        <taxon>Anaerolineaceae</taxon>
        <taxon>Longilinea</taxon>
    </lineage>
</organism>
<name>A0A0S7BM53_9CHLR</name>
<reference evidence="1" key="1">
    <citation type="submission" date="2015-07" db="EMBL/GenBank/DDBJ databases">
        <title>Draft Genome Sequences of Anaerolinea thermolimosa IMO-1, Bellilinea caldifistulae GOMI-1, Leptolinea tardivitalis YMTK-2, Levilinea saccharolytica KIBI-1,Longilinea arvoryzae KOME-1, Previously Described as Members of the Anaerolineaceae (Chloroflexi).</title>
        <authorList>
            <person name="Sekiguchi Y."/>
            <person name="Ohashi A."/>
            <person name="Matsuura N."/>
            <person name="Tourlousse M.D."/>
        </authorList>
    </citation>
    <scope>NUCLEOTIDE SEQUENCE [LARGE SCALE GENOMIC DNA]</scope>
    <source>
        <strain evidence="1">KOME-1</strain>
    </source>
</reference>
<accession>A0A0S7BM53</accession>
<dbReference type="PANTHER" id="PTHR37804">
    <property type="entry name" value="CDAA REGULATORY PROTEIN CDAR"/>
    <property type="match status" value="1"/>
</dbReference>
<dbReference type="InterPro" id="IPR012505">
    <property type="entry name" value="YbbR"/>
</dbReference>
<dbReference type="STRING" id="360412.LARV_03382"/>
<protein>
    <submittedName>
        <fullName evidence="1">Uncharacterized protein conserved in bacteria</fullName>
    </submittedName>
</protein>
<dbReference type="EMBL" id="DF967972">
    <property type="protein sequence ID" value="GAP15590.1"/>
    <property type="molecule type" value="Genomic_DNA"/>
</dbReference>
<sequence>MTVLQRLLKYFPTFLTALVLAMAVWISAVTSTDPTEESQFSQPIPIEVIGLDPGLMITNEPADQINVILSAPRSIWNELNADPSAIHAVVDLSGLEPGSHSVAIQVQVNLRPVKIVSSTPRSVTVTLERLTTRSVPINLVTSGDPAIGYQAGLPTLSQTSAVVSGPASQVERVQKVEATLDLSQVFENINRTITLQALDANGSPIGGLTLTPDRVTVTLPINQKGGYRNVVVKVVTSGEIASGYRLTNISVFPAAVTVFSSDPTVISNLPGYVETMPLDLSNVKDDLDISLPLNLPAGVTVVGDQTVLVRVGIAAIQSSLPLSNQKISVVGLAPNMKATLSPETVDLILSGPLPLLDALKEGDVTISLDVTGLSLGTYQLEPKIEVSIAEIKVESVLPGTIEVTITYAPRSTP</sequence>
<dbReference type="Proteomes" id="UP000055060">
    <property type="component" value="Unassembled WGS sequence"/>
</dbReference>
<dbReference type="CDD" id="cd20206">
    <property type="entry name" value="YbbR"/>
    <property type="match status" value="1"/>
</dbReference>
<dbReference type="PANTHER" id="PTHR37804:SF1">
    <property type="entry name" value="CDAA REGULATORY PROTEIN CDAR"/>
    <property type="match status" value="1"/>
</dbReference>
<proteinExistence type="predicted"/>
<gene>
    <name evidence="1" type="ORF">LARV_03382</name>
</gene>
<dbReference type="InterPro" id="IPR053154">
    <property type="entry name" value="c-di-AMP_regulator"/>
</dbReference>
<evidence type="ECO:0000313" key="2">
    <source>
        <dbReference type="Proteomes" id="UP000055060"/>
    </source>
</evidence>
<evidence type="ECO:0000313" key="1">
    <source>
        <dbReference type="EMBL" id="GAP15590.1"/>
    </source>
</evidence>
<dbReference type="Gene3D" id="2.170.120.40">
    <property type="entry name" value="YbbR-like domain"/>
    <property type="match status" value="2"/>
</dbReference>
<dbReference type="Gene3D" id="2.170.120.30">
    <property type="match status" value="2"/>
</dbReference>
<dbReference type="OrthoDB" id="157691at2"/>
<keyword evidence="2" id="KW-1185">Reference proteome</keyword>
<dbReference type="RefSeq" id="WP_075074760.1">
    <property type="nucleotide sequence ID" value="NZ_DF967972.1"/>
</dbReference>